<dbReference type="EC" id="2.7.13.3" evidence="2"/>
<feature type="domain" description="Histidine kinase" evidence="10">
    <location>
        <begin position="381"/>
        <end position="623"/>
    </location>
</feature>
<evidence type="ECO:0000313" key="15">
    <source>
        <dbReference type="Proteomes" id="UP001526426"/>
    </source>
</evidence>
<dbReference type="InterPro" id="IPR002545">
    <property type="entry name" value="CheW-lke_dom"/>
</dbReference>
<comment type="caution">
    <text evidence="14">The sequence shown here is derived from an EMBL/GenBank/DDBJ whole genome shotgun (WGS) entry which is preliminary data.</text>
</comment>
<evidence type="ECO:0000256" key="5">
    <source>
        <dbReference type="ARBA" id="ARBA00022777"/>
    </source>
</evidence>
<dbReference type="InterPro" id="IPR036890">
    <property type="entry name" value="HATPase_C_sf"/>
</dbReference>
<dbReference type="Pfam" id="PF01627">
    <property type="entry name" value="Hpt"/>
    <property type="match status" value="1"/>
</dbReference>
<keyword evidence="5 14" id="KW-0418">Kinase</keyword>
<dbReference type="Gene3D" id="2.30.30.40">
    <property type="entry name" value="SH3 Domains"/>
    <property type="match status" value="1"/>
</dbReference>
<dbReference type="PANTHER" id="PTHR43395">
    <property type="entry name" value="SENSOR HISTIDINE KINASE CHEA"/>
    <property type="match status" value="1"/>
</dbReference>
<evidence type="ECO:0000256" key="7">
    <source>
        <dbReference type="PROSITE-ProRule" id="PRU00110"/>
    </source>
</evidence>
<evidence type="ECO:0000256" key="4">
    <source>
        <dbReference type="ARBA" id="ARBA00022679"/>
    </source>
</evidence>
<protein>
    <recommendedName>
        <fullName evidence="2">histidine kinase</fullName>
        <ecNumber evidence="2">2.7.13.3</ecNumber>
    </recommendedName>
</protein>
<feature type="domain" description="HPt" evidence="13">
    <location>
        <begin position="2"/>
        <end position="111"/>
    </location>
</feature>
<dbReference type="InterPro" id="IPR001789">
    <property type="entry name" value="Sig_transdc_resp-reg_receiver"/>
</dbReference>
<evidence type="ECO:0000256" key="2">
    <source>
        <dbReference type="ARBA" id="ARBA00012438"/>
    </source>
</evidence>
<dbReference type="SMART" id="SM00448">
    <property type="entry name" value="REC"/>
    <property type="match status" value="1"/>
</dbReference>
<feature type="modified residue" description="Phosphohistidine" evidence="7">
    <location>
        <position position="52"/>
    </location>
</feature>
<dbReference type="InterPro" id="IPR004358">
    <property type="entry name" value="Sig_transdc_His_kin-like_C"/>
</dbReference>
<dbReference type="InterPro" id="IPR003594">
    <property type="entry name" value="HATPase_dom"/>
</dbReference>
<comment type="catalytic activity">
    <reaction evidence="1">
        <text>ATP + protein L-histidine = ADP + protein N-phospho-L-histidine.</text>
        <dbReference type="EC" id="2.7.13.3"/>
    </reaction>
</comment>
<feature type="domain" description="Response regulatory" evidence="11">
    <location>
        <begin position="792"/>
        <end position="909"/>
    </location>
</feature>
<dbReference type="SMART" id="SM00260">
    <property type="entry name" value="CheW"/>
    <property type="match status" value="1"/>
</dbReference>
<feature type="modified residue" description="4-aspartylphosphate" evidence="8">
    <location>
        <position position="842"/>
    </location>
</feature>
<dbReference type="PROSITE" id="PS50894">
    <property type="entry name" value="HPT"/>
    <property type="match status" value="1"/>
</dbReference>
<dbReference type="PRINTS" id="PR00344">
    <property type="entry name" value="BCTRLSENSOR"/>
</dbReference>
<dbReference type="Pfam" id="PF01584">
    <property type="entry name" value="CheW"/>
    <property type="match status" value="1"/>
</dbReference>
<evidence type="ECO:0000259" key="12">
    <source>
        <dbReference type="PROSITE" id="PS50851"/>
    </source>
</evidence>
<dbReference type="Proteomes" id="UP001526426">
    <property type="component" value="Unassembled WGS sequence"/>
</dbReference>
<evidence type="ECO:0000259" key="10">
    <source>
        <dbReference type="PROSITE" id="PS50109"/>
    </source>
</evidence>
<dbReference type="EMBL" id="JAIHOM010000114">
    <property type="protein sequence ID" value="MCW6038178.1"/>
    <property type="molecule type" value="Genomic_DNA"/>
</dbReference>
<feature type="domain" description="CheW-like" evidence="12">
    <location>
        <begin position="625"/>
        <end position="767"/>
    </location>
</feature>
<dbReference type="InterPro" id="IPR051315">
    <property type="entry name" value="Bact_Chemotaxis_CheA"/>
</dbReference>
<proteinExistence type="predicted"/>
<dbReference type="Pfam" id="PF00072">
    <property type="entry name" value="Response_reg"/>
    <property type="match status" value="1"/>
</dbReference>
<dbReference type="RefSeq" id="WP_265266080.1">
    <property type="nucleotide sequence ID" value="NZ_JAIHOM010000114.1"/>
</dbReference>
<dbReference type="InterPro" id="IPR036641">
    <property type="entry name" value="HPT_dom_sf"/>
</dbReference>
<dbReference type="PANTHER" id="PTHR43395:SF1">
    <property type="entry name" value="CHEMOTAXIS PROTEIN CHEA"/>
    <property type="match status" value="1"/>
</dbReference>
<dbReference type="CDD" id="cd00088">
    <property type="entry name" value="HPT"/>
    <property type="match status" value="1"/>
</dbReference>
<keyword evidence="4" id="KW-0808">Transferase</keyword>
<evidence type="ECO:0000256" key="6">
    <source>
        <dbReference type="ARBA" id="ARBA00023012"/>
    </source>
</evidence>
<dbReference type="Gene3D" id="1.20.120.160">
    <property type="entry name" value="HPT domain"/>
    <property type="match status" value="1"/>
</dbReference>
<keyword evidence="6" id="KW-0902">Two-component regulatory system</keyword>
<dbReference type="InterPro" id="IPR036097">
    <property type="entry name" value="HisK_dim/P_sf"/>
</dbReference>
<dbReference type="PROSITE" id="PS50109">
    <property type="entry name" value="HIS_KIN"/>
    <property type="match status" value="1"/>
</dbReference>
<evidence type="ECO:0000259" key="11">
    <source>
        <dbReference type="PROSITE" id="PS50110"/>
    </source>
</evidence>
<organism evidence="14 15">
    <name type="scientific">Spirulina subsalsa FACHB-351</name>
    <dbReference type="NCBI Taxonomy" id="234711"/>
    <lineage>
        <taxon>Bacteria</taxon>
        <taxon>Bacillati</taxon>
        <taxon>Cyanobacteriota</taxon>
        <taxon>Cyanophyceae</taxon>
        <taxon>Spirulinales</taxon>
        <taxon>Spirulinaceae</taxon>
        <taxon>Spirulina</taxon>
    </lineage>
</organism>
<keyword evidence="15" id="KW-1185">Reference proteome</keyword>
<dbReference type="Gene3D" id="3.30.565.10">
    <property type="entry name" value="Histidine kinase-like ATPase, C-terminal domain"/>
    <property type="match status" value="1"/>
</dbReference>
<dbReference type="Pfam" id="PF02518">
    <property type="entry name" value="HATPase_c"/>
    <property type="match status" value="1"/>
</dbReference>
<dbReference type="SUPFAM" id="SSF47384">
    <property type="entry name" value="Homodimeric domain of signal transducing histidine kinase"/>
    <property type="match status" value="1"/>
</dbReference>
<dbReference type="SMART" id="SM00073">
    <property type="entry name" value="HPT"/>
    <property type="match status" value="1"/>
</dbReference>
<evidence type="ECO:0000256" key="3">
    <source>
        <dbReference type="ARBA" id="ARBA00022553"/>
    </source>
</evidence>
<evidence type="ECO:0000256" key="1">
    <source>
        <dbReference type="ARBA" id="ARBA00000085"/>
    </source>
</evidence>
<evidence type="ECO:0000256" key="8">
    <source>
        <dbReference type="PROSITE-ProRule" id="PRU00169"/>
    </source>
</evidence>
<dbReference type="Gene3D" id="3.40.50.2300">
    <property type="match status" value="1"/>
</dbReference>
<evidence type="ECO:0000256" key="9">
    <source>
        <dbReference type="SAM" id="MobiDB-lite"/>
    </source>
</evidence>
<dbReference type="SMART" id="SM01231">
    <property type="entry name" value="H-kinase_dim"/>
    <property type="match status" value="1"/>
</dbReference>
<keyword evidence="3 8" id="KW-0597">Phosphoprotein</keyword>
<dbReference type="Pfam" id="PF02895">
    <property type="entry name" value="H-kinase_dim"/>
    <property type="match status" value="1"/>
</dbReference>
<dbReference type="SUPFAM" id="SSF52172">
    <property type="entry name" value="CheY-like"/>
    <property type="match status" value="1"/>
</dbReference>
<gene>
    <name evidence="14" type="ORF">K4A83_18150</name>
</gene>
<feature type="region of interest" description="Disordered" evidence="9">
    <location>
        <begin position="269"/>
        <end position="291"/>
    </location>
</feature>
<dbReference type="SMART" id="SM00387">
    <property type="entry name" value="HATPase_c"/>
    <property type="match status" value="1"/>
</dbReference>
<dbReference type="SUPFAM" id="SSF47226">
    <property type="entry name" value="Histidine-containing phosphotransfer domain, HPT domain"/>
    <property type="match status" value="1"/>
</dbReference>
<dbReference type="SUPFAM" id="SSF50341">
    <property type="entry name" value="CheW-like"/>
    <property type="match status" value="1"/>
</dbReference>
<dbReference type="PROSITE" id="PS50110">
    <property type="entry name" value="RESPONSE_REGULATORY"/>
    <property type="match status" value="1"/>
</dbReference>
<dbReference type="InterPro" id="IPR037006">
    <property type="entry name" value="CheA-like_homodim_sf"/>
</dbReference>
<sequence length="914" mass="102555">MNHDDLKTVENTFLAESQDFLQGMEDDLLQMEESDSVAERLEVVKRLFRAAHSIKGGAAMFGFDCLSEGAHLLEDSFALLRDRTNLADLSLDLFNQLLRGIDQLKILLQQASQHQPPAPETLTIFQQIKQKLEQEFCEEERESWLGESPLNNDLVQTIFAQEIVPILSRFETEVSQVKEEDLDKTLCALNQIYYNLSGMAGVLQIDKFSELLTPLEALLEQSDLSLDEFQQRGWKIVQELEKARQAILQEKARETALKPVGQKPNLAESKMTVTPQPVESPPIVLEESSPPTPWQRPTIRVDLEHLTELVNLVGELVINRTQLEAQETQLKAEAKRIRCRIFELNQFGSELREEYDRLSVERGENPPKPAPVHGLDPLEMDEYSEFHSTAQSVIETTGAIAHSAGKIDELASQLDHSTDHLRRITEQLRTKVIQLRVVPFSRCVDHLSRALRELSRLHHKDVNLLLLGRDTKIDESLVDALRMPLLHLLRNAFDHGIEPPPEREKLGKPPTGQIEIAAYHQGGQTIITIQDDGRGIDPEQIRQTAINKGFITPEQAASLPLTDLYDLLFWPGFSTTDTTTSLSGRGVGLDVVRSSLRQVRGSVKLDSRQGKGTTFILKLPLILSITNALLVRVEHNTLAIPLDAVEELLYVDGEDLQMAGSQSMLGWRSEFIRLARLQDLIHYALPLSDEPSPDPLTQDKIPVVVLTCDEGILAIAVERMIGQQEIVVKPLPAPLPKPHGILGTTILGDGSVILILDIDELIGDFNPQNPAEIPIHEVSTLDTPRITPSAPHILVVDDSYTIRQLLALTLKRARYQVELAKDGQEAWEKLQGGMPCDLLIADIEMPRLDGFELLEQLKTHPQFQQIPVAMLTSRSGIKHRQRAMELGAVHYFTKPYNEAQLLDTLSEILNHDGL</sequence>
<dbReference type="Gene3D" id="1.10.287.560">
    <property type="entry name" value="Histidine kinase CheA-like, homodimeric domain"/>
    <property type="match status" value="1"/>
</dbReference>
<dbReference type="GO" id="GO:0016301">
    <property type="term" value="F:kinase activity"/>
    <property type="evidence" value="ECO:0007669"/>
    <property type="project" value="UniProtKB-KW"/>
</dbReference>
<dbReference type="InterPro" id="IPR011006">
    <property type="entry name" value="CheY-like_superfamily"/>
</dbReference>
<evidence type="ECO:0000313" key="14">
    <source>
        <dbReference type="EMBL" id="MCW6038178.1"/>
    </source>
</evidence>
<reference evidence="14 15" key="1">
    <citation type="submission" date="2021-08" db="EMBL/GenBank/DDBJ databases">
        <title>Draft genome sequence of Spirulina subsalsa with high tolerance to salinity and hype-accumulation of phycocyanin.</title>
        <authorList>
            <person name="Pei H."/>
            <person name="Jiang L."/>
        </authorList>
    </citation>
    <scope>NUCLEOTIDE SEQUENCE [LARGE SCALE GENOMIC DNA]</scope>
    <source>
        <strain evidence="14 15">FACHB-351</strain>
    </source>
</reference>
<name>A0ABT3L9K5_9CYAN</name>
<dbReference type="InterPro" id="IPR036061">
    <property type="entry name" value="CheW-like_dom_sf"/>
</dbReference>
<dbReference type="SUPFAM" id="SSF55874">
    <property type="entry name" value="ATPase domain of HSP90 chaperone/DNA topoisomerase II/histidine kinase"/>
    <property type="match status" value="1"/>
</dbReference>
<dbReference type="InterPro" id="IPR005467">
    <property type="entry name" value="His_kinase_dom"/>
</dbReference>
<dbReference type="InterPro" id="IPR008207">
    <property type="entry name" value="Sig_transdc_His_kin_Hpt_dom"/>
</dbReference>
<dbReference type="PROSITE" id="PS50851">
    <property type="entry name" value="CHEW"/>
    <property type="match status" value="1"/>
</dbReference>
<dbReference type="InterPro" id="IPR004105">
    <property type="entry name" value="CheA-like_dim"/>
</dbReference>
<evidence type="ECO:0000259" key="13">
    <source>
        <dbReference type="PROSITE" id="PS50894"/>
    </source>
</evidence>
<accession>A0ABT3L9K5</accession>